<dbReference type="Proteomes" id="UP000002706">
    <property type="component" value="Chromosome"/>
</dbReference>
<reference evidence="1 2" key="1">
    <citation type="journal article" date="2005" name="PLoS Genet.">
        <title>Life in hot carbon monoxide: the complete genome sequence of Carboxydothermus hydrogenoformans Z-2901.</title>
        <authorList>
            <person name="Wu M."/>
            <person name="Ren Q."/>
            <person name="Durkin A.S."/>
            <person name="Daugherty S.C."/>
            <person name="Brinkac L.M."/>
            <person name="Dodson R.J."/>
            <person name="Madupu R."/>
            <person name="Sullivan S.A."/>
            <person name="Kolonay J.F."/>
            <person name="Haft D.H."/>
            <person name="Nelson W.C."/>
            <person name="Tallon L.J."/>
            <person name="Jones K.M."/>
            <person name="Ulrich L.E."/>
            <person name="Gonzalez J.M."/>
            <person name="Zhulin I.B."/>
            <person name="Robb F.T."/>
            <person name="Eisen J.A."/>
        </authorList>
    </citation>
    <scope>NUCLEOTIDE SEQUENCE [LARGE SCALE GENOMIC DNA]</scope>
    <source>
        <strain evidence="2">ATCC BAA-161 / DSM 6008 / Z-2901</strain>
    </source>
</reference>
<sequence>MKKLFYLPVGKFIVKISWSCYYNLEDTVMGPTESIYFLKNQYDRLDPEDRDGS</sequence>
<evidence type="ECO:0000313" key="2">
    <source>
        <dbReference type="Proteomes" id="UP000002706"/>
    </source>
</evidence>
<keyword evidence="2" id="KW-1185">Reference proteome</keyword>
<dbReference type="AlphaFoldDB" id="Q3A9K7"/>
<accession>Q3A9K7</accession>
<dbReference type="InParanoid" id="Q3A9K7"/>
<organism evidence="1 2">
    <name type="scientific">Carboxydothermus hydrogenoformans (strain ATCC BAA-161 / DSM 6008 / Z-2901)</name>
    <dbReference type="NCBI Taxonomy" id="246194"/>
    <lineage>
        <taxon>Bacteria</taxon>
        <taxon>Bacillati</taxon>
        <taxon>Bacillota</taxon>
        <taxon>Clostridia</taxon>
        <taxon>Thermoanaerobacterales</taxon>
        <taxon>Thermoanaerobacteraceae</taxon>
        <taxon>Carboxydothermus</taxon>
    </lineage>
</organism>
<protein>
    <submittedName>
        <fullName evidence="1">Uncharacterized protein</fullName>
    </submittedName>
</protein>
<dbReference type="HOGENOM" id="CLU_3059748_0_0_9"/>
<dbReference type="EMBL" id="CP000141">
    <property type="protein sequence ID" value="ABB14937.1"/>
    <property type="molecule type" value="Genomic_DNA"/>
</dbReference>
<dbReference type="KEGG" id="chy:CHY_2380"/>
<dbReference type="STRING" id="246194.CHY_2380"/>
<gene>
    <name evidence="1" type="ordered locus">CHY_2380</name>
</gene>
<proteinExistence type="predicted"/>
<evidence type="ECO:0000313" key="1">
    <source>
        <dbReference type="EMBL" id="ABB14937.1"/>
    </source>
</evidence>
<name>Q3A9K7_CARHZ</name>